<evidence type="ECO:0000256" key="3">
    <source>
        <dbReference type="ARBA" id="ARBA00022741"/>
    </source>
</evidence>
<evidence type="ECO:0000313" key="6">
    <source>
        <dbReference type="EMBL" id="HIZ70950.1"/>
    </source>
</evidence>
<reference evidence="6" key="1">
    <citation type="journal article" date="2021" name="PeerJ">
        <title>Extensive microbial diversity within the chicken gut microbiome revealed by metagenomics and culture.</title>
        <authorList>
            <person name="Gilroy R."/>
            <person name="Ravi A."/>
            <person name="Getino M."/>
            <person name="Pursley I."/>
            <person name="Horton D.L."/>
            <person name="Alikhan N.F."/>
            <person name="Baker D."/>
            <person name="Gharbi K."/>
            <person name="Hall N."/>
            <person name="Watson M."/>
            <person name="Adriaenssens E.M."/>
            <person name="Foster-Nyarko E."/>
            <person name="Jarju S."/>
            <person name="Secka A."/>
            <person name="Antonio M."/>
            <person name="Oren A."/>
            <person name="Chaudhuri R.R."/>
            <person name="La Ragione R."/>
            <person name="Hildebrand F."/>
            <person name="Pallen M.J."/>
        </authorList>
    </citation>
    <scope>NUCLEOTIDE SEQUENCE</scope>
    <source>
        <strain evidence="6">CHK169-4300</strain>
    </source>
</reference>
<dbReference type="Proteomes" id="UP000824106">
    <property type="component" value="Unassembled WGS sequence"/>
</dbReference>
<dbReference type="PANTHER" id="PTHR31756">
    <property type="entry name" value="PYRUVATE, PHOSPHATE DIKINASE REGULATORY PROTEIN 1, CHLOROPLASTIC"/>
    <property type="match status" value="1"/>
</dbReference>
<accession>A0A9D2G224</accession>
<evidence type="ECO:0000313" key="7">
    <source>
        <dbReference type="Proteomes" id="UP000824106"/>
    </source>
</evidence>
<organism evidence="6 7">
    <name type="scientific">Candidatus Atopostipes pullistercoris</name>
    <dbReference type="NCBI Taxonomy" id="2838467"/>
    <lineage>
        <taxon>Bacteria</taxon>
        <taxon>Bacillati</taxon>
        <taxon>Bacillota</taxon>
        <taxon>Bacilli</taxon>
        <taxon>Lactobacillales</taxon>
        <taxon>Carnobacteriaceae</taxon>
        <taxon>Atopostipes</taxon>
    </lineage>
</organism>
<evidence type="ECO:0000256" key="5">
    <source>
        <dbReference type="HAMAP-Rule" id="MF_00921"/>
    </source>
</evidence>
<dbReference type="GO" id="GO:0005524">
    <property type="term" value="F:ATP binding"/>
    <property type="evidence" value="ECO:0007669"/>
    <property type="project" value="InterPro"/>
</dbReference>
<sequence length="269" mass="30675">MNQSLKIYVVSDSIGETAERVVFATLRQFPNLNARDIKKFPFINNEEDLKELLEDALVEKAILITTLVDEKLNRLVRQFVKANDLEHIDYLSPLMNIISDKTGETPISESGALHRLDEDYFNRMSAIEFAVKYDDGKSPKGFLKSDIVLLGISRTSKTPLSMYLANKSYKVSNLPLIPKVQLAPEIMEVPSEKIFGLIASPKYIMQVRSERMRMIGLNETTSYNNIEHIKDELSYAEEIFDEIGANVINVENRSIEETAQLIEDRINKL</sequence>
<comment type="similarity">
    <text evidence="5">Belongs to the pyruvate, phosphate/water dikinase regulatory protein family. PDRP subfamily.</text>
</comment>
<proteinExistence type="inferred from homology"/>
<comment type="caution">
    <text evidence="6">The sequence shown here is derived from an EMBL/GenBank/DDBJ whole genome shotgun (WGS) entry which is preliminary data.</text>
</comment>
<dbReference type="PANTHER" id="PTHR31756:SF3">
    <property type="entry name" value="PYRUVATE, PHOSPHATE DIKINASE REGULATORY PROTEIN 1, CHLOROPLASTIC"/>
    <property type="match status" value="1"/>
</dbReference>
<dbReference type="EC" id="2.7.4.27" evidence="5"/>
<keyword evidence="3 5" id="KW-0547">Nucleotide-binding</keyword>
<dbReference type="Pfam" id="PF03618">
    <property type="entry name" value="Kinase-PPPase"/>
    <property type="match status" value="1"/>
</dbReference>
<dbReference type="GO" id="GO:0016776">
    <property type="term" value="F:phosphotransferase activity, phosphate group as acceptor"/>
    <property type="evidence" value="ECO:0007669"/>
    <property type="project" value="UniProtKB-UniRule"/>
</dbReference>
<keyword evidence="4 5" id="KW-0418">Kinase</keyword>
<comment type="catalytic activity">
    <reaction evidence="5">
        <text>N(tele)-phospho-L-histidyl/L-threonyl-[pyruvate, phosphate dikinase] + ADP = N(tele)-phospho-L-histidyl/O-phospho-L-threonyl-[pyruvate, phosphate dikinase] + AMP + H(+)</text>
        <dbReference type="Rhea" id="RHEA:43692"/>
        <dbReference type="Rhea" id="RHEA-COMP:10650"/>
        <dbReference type="Rhea" id="RHEA-COMP:10651"/>
        <dbReference type="ChEBI" id="CHEBI:15378"/>
        <dbReference type="ChEBI" id="CHEBI:30013"/>
        <dbReference type="ChEBI" id="CHEBI:61977"/>
        <dbReference type="ChEBI" id="CHEBI:83586"/>
        <dbReference type="ChEBI" id="CHEBI:456215"/>
        <dbReference type="ChEBI" id="CHEBI:456216"/>
        <dbReference type="EC" id="2.7.11.32"/>
    </reaction>
</comment>
<evidence type="ECO:0000256" key="2">
    <source>
        <dbReference type="ARBA" id="ARBA00022679"/>
    </source>
</evidence>
<dbReference type="AlphaFoldDB" id="A0A9D2G224"/>
<dbReference type="InterPro" id="IPR026565">
    <property type="entry name" value="PPDK_reg"/>
</dbReference>
<name>A0A9D2G224_9LACT</name>
<keyword evidence="2 5" id="KW-0808">Transferase</keyword>
<evidence type="ECO:0000256" key="4">
    <source>
        <dbReference type="ARBA" id="ARBA00022777"/>
    </source>
</evidence>
<comment type="catalytic activity">
    <reaction evidence="5">
        <text>N(tele)-phospho-L-histidyl/O-phospho-L-threonyl-[pyruvate, phosphate dikinase] + phosphate + H(+) = N(tele)-phospho-L-histidyl/L-threonyl-[pyruvate, phosphate dikinase] + diphosphate</text>
        <dbReference type="Rhea" id="RHEA:43696"/>
        <dbReference type="Rhea" id="RHEA-COMP:10650"/>
        <dbReference type="Rhea" id="RHEA-COMP:10651"/>
        <dbReference type="ChEBI" id="CHEBI:15378"/>
        <dbReference type="ChEBI" id="CHEBI:30013"/>
        <dbReference type="ChEBI" id="CHEBI:33019"/>
        <dbReference type="ChEBI" id="CHEBI:43474"/>
        <dbReference type="ChEBI" id="CHEBI:61977"/>
        <dbReference type="ChEBI" id="CHEBI:83586"/>
        <dbReference type="EC" id="2.7.4.27"/>
    </reaction>
</comment>
<dbReference type="EMBL" id="DXAZ01000056">
    <property type="protein sequence ID" value="HIZ70950.1"/>
    <property type="molecule type" value="Genomic_DNA"/>
</dbReference>
<dbReference type="InterPro" id="IPR005177">
    <property type="entry name" value="Kinase-pyrophosphorylase"/>
</dbReference>
<keyword evidence="1 5" id="KW-0723">Serine/threonine-protein kinase</keyword>
<dbReference type="HAMAP" id="MF_00921">
    <property type="entry name" value="PDRP"/>
    <property type="match status" value="1"/>
</dbReference>
<dbReference type="GO" id="GO:0043531">
    <property type="term" value="F:ADP binding"/>
    <property type="evidence" value="ECO:0007669"/>
    <property type="project" value="UniProtKB-UniRule"/>
</dbReference>
<feature type="binding site" evidence="5">
    <location>
        <begin position="151"/>
        <end position="158"/>
    </location>
    <ligand>
        <name>ADP</name>
        <dbReference type="ChEBI" id="CHEBI:456216"/>
    </ligand>
</feature>
<evidence type="ECO:0000256" key="1">
    <source>
        <dbReference type="ARBA" id="ARBA00022527"/>
    </source>
</evidence>
<dbReference type="NCBIfam" id="NF003742">
    <property type="entry name" value="PRK05339.1"/>
    <property type="match status" value="1"/>
</dbReference>
<dbReference type="EC" id="2.7.11.32" evidence="5"/>
<dbReference type="GO" id="GO:0004674">
    <property type="term" value="F:protein serine/threonine kinase activity"/>
    <property type="evidence" value="ECO:0007669"/>
    <property type="project" value="UniProtKB-UniRule"/>
</dbReference>
<protein>
    <recommendedName>
        <fullName evidence="5">Putative pyruvate, phosphate dikinase regulatory protein</fullName>
        <shortName evidence="5">PPDK regulatory protein</shortName>
        <ecNumber evidence="5">2.7.11.32</ecNumber>
        <ecNumber evidence="5">2.7.4.27</ecNumber>
    </recommendedName>
</protein>
<gene>
    <name evidence="6" type="ORF">H9808_04215</name>
</gene>
<reference evidence="6" key="2">
    <citation type="submission" date="2021-04" db="EMBL/GenBank/DDBJ databases">
        <authorList>
            <person name="Gilroy R."/>
        </authorList>
    </citation>
    <scope>NUCLEOTIDE SEQUENCE</scope>
    <source>
        <strain evidence="6">CHK169-4300</strain>
    </source>
</reference>
<comment type="function">
    <text evidence="5">Bifunctional serine/threonine kinase and phosphorylase involved in the regulation of the pyruvate, phosphate dikinase (PPDK) by catalyzing its phosphorylation/dephosphorylation.</text>
</comment>